<evidence type="ECO:0000313" key="2">
    <source>
        <dbReference type="Proteomes" id="UP000651452"/>
    </source>
</evidence>
<name>A0A8H7IYH2_9PLEO</name>
<feature type="non-terminal residue" evidence="1">
    <location>
        <position position="1"/>
    </location>
</feature>
<proteinExistence type="predicted"/>
<organism evidence="1 2">
    <name type="scientific">Ascochyta lentis</name>
    <dbReference type="NCBI Taxonomy" id="205686"/>
    <lineage>
        <taxon>Eukaryota</taxon>
        <taxon>Fungi</taxon>
        <taxon>Dikarya</taxon>
        <taxon>Ascomycota</taxon>
        <taxon>Pezizomycotina</taxon>
        <taxon>Dothideomycetes</taxon>
        <taxon>Pleosporomycetidae</taxon>
        <taxon>Pleosporales</taxon>
        <taxon>Pleosporineae</taxon>
        <taxon>Didymellaceae</taxon>
        <taxon>Ascochyta</taxon>
    </lineage>
</organism>
<keyword evidence="2" id="KW-1185">Reference proteome</keyword>
<dbReference type="Proteomes" id="UP000651452">
    <property type="component" value="Unassembled WGS sequence"/>
</dbReference>
<comment type="caution">
    <text evidence="1">The sequence shown here is derived from an EMBL/GenBank/DDBJ whole genome shotgun (WGS) entry which is preliminary data.</text>
</comment>
<accession>A0A8H7IYH2</accession>
<reference evidence="1" key="1">
    <citation type="submission" date="2018-12" db="EMBL/GenBank/DDBJ databases">
        <authorList>
            <person name="Syme R.A."/>
            <person name="Farfan-Caceres L."/>
            <person name="Lichtenzveig J."/>
        </authorList>
    </citation>
    <scope>NUCLEOTIDE SEQUENCE</scope>
    <source>
        <strain evidence="1">Al4</strain>
    </source>
</reference>
<dbReference type="AlphaFoldDB" id="A0A8H7IYH2"/>
<dbReference type="EMBL" id="RZGK01000016">
    <property type="protein sequence ID" value="KAF9693197.1"/>
    <property type="molecule type" value="Genomic_DNA"/>
</dbReference>
<gene>
    <name evidence="1" type="ORF">EKO04_008567</name>
</gene>
<protein>
    <submittedName>
        <fullName evidence="1">Uncharacterized protein</fullName>
    </submittedName>
</protein>
<evidence type="ECO:0000313" key="1">
    <source>
        <dbReference type="EMBL" id="KAF9693197.1"/>
    </source>
</evidence>
<sequence>GPTLEEIARIFDGENAEVANIDIDGKGLDNRSIKEAHVHMEKA</sequence>
<reference evidence="1" key="2">
    <citation type="submission" date="2020-09" db="EMBL/GenBank/DDBJ databases">
        <title>Reference genome assembly for Australian Ascochyta lentis isolate Al4.</title>
        <authorList>
            <person name="Lee R.C."/>
            <person name="Farfan-Caceres L.M."/>
            <person name="Debler J.W."/>
            <person name="Williams A.H."/>
            <person name="Henares B.M."/>
        </authorList>
    </citation>
    <scope>NUCLEOTIDE SEQUENCE</scope>
    <source>
        <strain evidence="1">Al4</strain>
    </source>
</reference>
<feature type="non-terminal residue" evidence="1">
    <location>
        <position position="43"/>
    </location>
</feature>